<keyword evidence="2" id="KW-0812">Transmembrane</keyword>
<evidence type="ECO:0000256" key="2">
    <source>
        <dbReference type="SAM" id="Phobius"/>
    </source>
</evidence>
<accession>A0ABT1XU37</accession>
<reference evidence="4 5" key="1">
    <citation type="submission" date="2022-08" db="EMBL/GenBank/DDBJ databases">
        <title>Polyphasic taxonomy analysis of Qipengyuania sp.RS5-5.</title>
        <authorList>
            <person name="Xamxidin M."/>
            <person name="Wu M."/>
        </authorList>
    </citation>
    <scope>NUCLEOTIDE SEQUENCE [LARGE SCALE GENOMIC DNA]</scope>
    <source>
        <strain evidence="4 5">RS5-5</strain>
    </source>
</reference>
<feature type="transmembrane region" description="Helical" evidence="2">
    <location>
        <begin position="164"/>
        <end position="188"/>
    </location>
</feature>
<dbReference type="InterPro" id="IPR011723">
    <property type="entry name" value="Znf/thioredoxin_put"/>
</dbReference>
<comment type="caution">
    <text evidence="4">The sequence shown here is derived from an EMBL/GenBank/DDBJ whole genome shotgun (WGS) entry which is preliminary data.</text>
</comment>
<name>A0ABT1XU37_9SPHN</name>
<dbReference type="Pfam" id="PF13717">
    <property type="entry name" value="Zn_ribbon_4"/>
    <property type="match status" value="1"/>
</dbReference>
<evidence type="ECO:0000313" key="5">
    <source>
        <dbReference type="Proteomes" id="UP001206067"/>
    </source>
</evidence>
<feature type="compositionally biased region" description="Pro residues" evidence="1">
    <location>
        <begin position="71"/>
        <end position="85"/>
    </location>
</feature>
<dbReference type="NCBIfam" id="TIGR02098">
    <property type="entry name" value="MJ0042_CXXC"/>
    <property type="match status" value="1"/>
</dbReference>
<feature type="region of interest" description="Disordered" evidence="1">
    <location>
        <begin position="51"/>
        <end position="109"/>
    </location>
</feature>
<sequence>MIIACPACSTRYVVPDSAIGVDGRTVRCAKCRHSWFQDGPELDLQDFKQAEAGPAPAPGFDGIQRTTTAPSPAPAPVASPPPARAPQPKERVETEPVPPPPIRREPEVEHEPIATPAYRESEPDDLPPSVVETSRAPYPEPEFDEVSQFDRQPPFRGRRNPLKIWTAAAVLFALVASGLIYAVSYYGMPDWVPFSRATFGPEQPDLVLDFPADKQDRRTLPNGTEFFGASGTITNVGRATLKVPSILIVMRDQRDKLVYSWEVVPPESTLAPGESMTINEVARDVPKSAKYAEIGWKATR</sequence>
<organism evidence="4 5">
    <name type="scientific">Parerythrobacter lacustris</name>
    <dbReference type="NCBI Taxonomy" id="2969984"/>
    <lineage>
        <taxon>Bacteria</taxon>
        <taxon>Pseudomonadati</taxon>
        <taxon>Pseudomonadota</taxon>
        <taxon>Alphaproteobacteria</taxon>
        <taxon>Sphingomonadales</taxon>
        <taxon>Erythrobacteraceae</taxon>
        <taxon>Parerythrobacter</taxon>
    </lineage>
</organism>
<evidence type="ECO:0000256" key="1">
    <source>
        <dbReference type="SAM" id="MobiDB-lite"/>
    </source>
</evidence>
<keyword evidence="5" id="KW-1185">Reference proteome</keyword>
<proteinExistence type="predicted"/>
<dbReference type="Proteomes" id="UP001206067">
    <property type="component" value="Unassembled WGS sequence"/>
</dbReference>
<evidence type="ECO:0000313" key="4">
    <source>
        <dbReference type="EMBL" id="MCR2835196.1"/>
    </source>
</evidence>
<gene>
    <name evidence="4" type="ORF">NSO95_14705</name>
</gene>
<feature type="domain" description="Zinc finger/thioredoxin putative" evidence="3">
    <location>
        <begin position="1"/>
        <end position="36"/>
    </location>
</feature>
<evidence type="ECO:0000259" key="3">
    <source>
        <dbReference type="Pfam" id="PF13717"/>
    </source>
</evidence>
<protein>
    <submittedName>
        <fullName evidence="4">Zinc-ribbon domain-containing protein</fullName>
    </submittedName>
</protein>
<keyword evidence="2" id="KW-1133">Transmembrane helix</keyword>
<keyword evidence="2" id="KW-0472">Membrane</keyword>
<dbReference type="RefSeq" id="WP_257597088.1">
    <property type="nucleotide sequence ID" value="NZ_JANKHH010000008.1"/>
</dbReference>
<dbReference type="EMBL" id="JANKHH010000008">
    <property type="protein sequence ID" value="MCR2835196.1"/>
    <property type="molecule type" value="Genomic_DNA"/>
</dbReference>